<sequence>MRAATPIRSALARLLGLRTRERAWRVGAAGERITARHLRRLTDPWWARLTDRSTRWHVLHAVPVGDQGADIDHVVLGPAGVATVNTKHHPGATVWVGDHVVTVNGAATFYTRNALTEAARAARLLAAAAGGAPVPVRPVTAVVGARVTGRRQTRDGVLIVPAPQLPRALRHARRTLSDQRVHELYAVARQADTWRG</sequence>
<dbReference type="InterPro" id="IPR011528">
    <property type="entry name" value="NERD"/>
</dbReference>
<evidence type="ECO:0000313" key="2">
    <source>
        <dbReference type="EMBL" id="NMH97302.1"/>
    </source>
</evidence>
<evidence type="ECO:0000313" key="3">
    <source>
        <dbReference type="Proteomes" id="UP000820669"/>
    </source>
</evidence>
<dbReference type="EMBL" id="JAAXLA010000011">
    <property type="protein sequence ID" value="NMH97302.1"/>
    <property type="molecule type" value="Genomic_DNA"/>
</dbReference>
<gene>
    <name evidence="2" type="ORF">HF526_08230</name>
</gene>
<dbReference type="Proteomes" id="UP000820669">
    <property type="component" value="Unassembled WGS sequence"/>
</dbReference>
<evidence type="ECO:0000259" key="1">
    <source>
        <dbReference type="Pfam" id="PF08378"/>
    </source>
</evidence>
<accession>A0ABX1S9R4</accession>
<keyword evidence="3" id="KW-1185">Reference proteome</keyword>
<feature type="domain" description="NERD" evidence="1">
    <location>
        <begin position="27"/>
        <end position="141"/>
    </location>
</feature>
<protein>
    <submittedName>
        <fullName evidence="2">NERD domain-containing protein</fullName>
    </submittedName>
</protein>
<dbReference type="Pfam" id="PF08378">
    <property type="entry name" value="NERD"/>
    <property type="match status" value="1"/>
</dbReference>
<reference evidence="2 3" key="1">
    <citation type="submission" date="2020-04" db="EMBL/GenBank/DDBJ databases">
        <authorList>
            <person name="Klaysubun C."/>
            <person name="Duangmal K."/>
            <person name="Lipun K."/>
        </authorList>
    </citation>
    <scope>NUCLEOTIDE SEQUENCE [LARGE SCALE GENOMIC DNA]</scope>
    <source>
        <strain evidence="2 3">K10HN5</strain>
    </source>
</reference>
<proteinExistence type="predicted"/>
<organism evidence="2 3">
    <name type="scientific">Pseudonocardia acidicola</name>
    <dbReference type="NCBI Taxonomy" id="2724939"/>
    <lineage>
        <taxon>Bacteria</taxon>
        <taxon>Bacillati</taxon>
        <taxon>Actinomycetota</taxon>
        <taxon>Actinomycetes</taxon>
        <taxon>Pseudonocardiales</taxon>
        <taxon>Pseudonocardiaceae</taxon>
        <taxon>Pseudonocardia</taxon>
    </lineage>
</organism>
<comment type="caution">
    <text evidence="2">The sequence shown here is derived from an EMBL/GenBank/DDBJ whole genome shotgun (WGS) entry which is preliminary data.</text>
</comment>
<name>A0ABX1S9R4_9PSEU</name>